<keyword evidence="4 7" id="KW-1133">Transmembrane helix</keyword>
<feature type="region of interest" description="Disordered" evidence="6">
    <location>
        <begin position="279"/>
        <end position="306"/>
    </location>
</feature>
<accession>A0ABV2R8A8</accession>
<dbReference type="EMBL" id="JBEPTF010000001">
    <property type="protein sequence ID" value="MET4682645.1"/>
    <property type="molecule type" value="Genomic_DNA"/>
</dbReference>
<evidence type="ECO:0000313" key="8">
    <source>
        <dbReference type="EMBL" id="MET4682645.1"/>
    </source>
</evidence>
<keyword evidence="9" id="KW-1185">Reference proteome</keyword>
<evidence type="ECO:0000256" key="5">
    <source>
        <dbReference type="ARBA" id="ARBA00023136"/>
    </source>
</evidence>
<sequence length="306" mass="31851">MAFRVFEPSYDFIDDRLNEFLGSRLSSVIAEVEGPLRIALVLYVILYGFAVLRGAISEPVMDFAVRSIKLALVYALATTTAYSSFVTEPLFTGLPNVLTRAVSGAEAPNVGAAFDQFFAYAAWLGEDIARNASPFNSGAYVIAAAVFIIGALAAALGFGVVLVAKLALALLVTLGPIFIACALFDATRRFFFGWLSQAVNYLVLFALMIVIVQLVLSLVRDQWGSIQGADPMIGGLIFIALCLLGAIFFLQTPAIAAGVAGGASAGLADFANAATLGAGGSGGGRAPQEAGRQPPRSGGTIRPNGA</sequence>
<keyword evidence="3 7" id="KW-0812">Transmembrane</keyword>
<evidence type="ECO:0000256" key="2">
    <source>
        <dbReference type="ARBA" id="ARBA00007802"/>
    </source>
</evidence>
<reference evidence="8 9" key="1">
    <citation type="submission" date="2024-06" db="EMBL/GenBank/DDBJ databases">
        <title>Sorghum-associated microbial communities from plants grown in Nebraska, USA.</title>
        <authorList>
            <person name="Schachtman D."/>
        </authorList>
    </citation>
    <scope>NUCLEOTIDE SEQUENCE [LARGE SCALE GENOMIC DNA]</scope>
    <source>
        <strain evidence="8 9">2814</strain>
    </source>
</reference>
<evidence type="ECO:0000256" key="1">
    <source>
        <dbReference type="ARBA" id="ARBA00004141"/>
    </source>
</evidence>
<evidence type="ECO:0000256" key="3">
    <source>
        <dbReference type="ARBA" id="ARBA00022692"/>
    </source>
</evidence>
<evidence type="ECO:0000313" key="9">
    <source>
        <dbReference type="Proteomes" id="UP001549313"/>
    </source>
</evidence>
<proteinExistence type="inferred from homology"/>
<dbReference type="InterPro" id="IPR007688">
    <property type="entry name" value="Conjugal_tfr_TrbL/VirB6"/>
</dbReference>
<feature type="transmembrane region" description="Helical" evidence="7">
    <location>
        <begin position="68"/>
        <end position="87"/>
    </location>
</feature>
<protein>
    <submittedName>
        <fullName evidence="8">Type IV secretion system protein VirB6</fullName>
    </submittedName>
</protein>
<gene>
    <name evidence="8" type="ORF">ABIE19_000554</name>
</gene>
<feature type="transmembrane region" description="Helical" evidence="7">
    <location>
        <begin position="198"/>
        <end position="219"/>
    </location>
</feature>
<feature type="transmembrane region" description="Helical" evidence="7">
    <location>
        <begin position="231"/>
        <end position="250"/>
    </location>
</feature>
<comment type="similarity">
    <text evidence="2">Belongs to the TrbL/VirB6 family.</text>
</comment>
<comment type="subcellular location">
    <subcellularLocation>
        <location evidence="1">Membrane</location>
        <topology evidence="1">Multi-pass membrane protein</topology>
    </subcellularLocation>
</comment>
<evidence type="ECO:0000256" key="4">
    <source>
        <dbReference type="ARBA" id="ARBA00022989"/>
    </source>
</evidence>
<feature type="transmembrane region" description="Helical" evidence="7">
    <location>
        <begin position="36"/>
        <end position="56"/>
    </location>
</feature>
<name>A0ABV2R8A8_9CAUL</name>
<dbReference type="Proteomes" id="UP001549313">
    <property type="component" value="Unassembled WGS sequence"/>
</dbReference>
<dbReference type="RefSeq" id="WP_354087590.1">
    <property type="nucleotide sequence ID" value="NZ_JBEPTF010000001.1"/>
</dbReference>
<keyword evidence="5 7" id="KW-0472">Membrane</keyword>
<dbReference type="Pfam" id="PF04610">
    <property type="entry name" value="TrbL"/>
    <property type="match status" value="1"/>
</dbReference>
<comment type="caution">
    <text evidence="8">The sequence shown here is derived from an EMBL/GenBank/DDBJ whole genome shotgun (WGS) entry which is preliminary data.</text>
</comment>
<evidence type="ECO:0000256" key="6">
    <source>
        <dbReference type="SAM" id="MobiDB-lite"/>
    </source>
</evidence>
<feature type="transmembrane region" description="Helical" evidence="7">
    <location>
        <begin position="137"/>
        <end position="160"/>
    </location>
</feature>
<evidence type="ECO:0000256" key="7">
    <source>
        <dbReference type="SAM" id="Phobius"/>
    </source>
</evidence>
<feature type="transmembrane region" description="Helical" evidence="7">
    <location>
        <begin position="166"/>
        <end position="186"/>
    </location>
</feature>
<organism evidence="8 9">
    <name type="scientific">Brevundimonas faecalis</name>
    <dbReference type="NCBI Taxonomy" id="947378"/>
    <lineage>
        <taxon>Bacteria</taxon>
        <taxon>Pseudomonadati</taxon>
        <taxon>Pseudomonadota</taxon>
        <taxon>Alphaproteobacteria</taxon>
        <taxon>Caulobacterales</taxon>
        <taxon>Caulobacteraceae</taxon>
        <taxon>Brevundimonas</taxon>
    </lineage>
</organism>